<protein>
    <submittedName>
        <fullName evidence="1">Uncharacterized protein</fullName>
    </submittedName>
</protein>
<organism evidence="1 2">
    <name type="scientific">Glossina palpalis gambiensis</name>
    <dbReference type="NCBI Taxonomy" id="67801"/>
    <lineage>
        <taxon>Eukaryota</taxon>
        <taxon>Metazoa</taxon>
        <taxon>Ecdysozoa</taxon>
        <taxon>Arthropoda</taxon>
        <taxon>Hexapoda</taxon>
        <taxon>Insecta</taxon>
        <taxon>Pterygota</taxon>
        <taxon>Neoptera</taxon>
        <taxon>Endopterygota</taxon>
        <taxon>Diptera</taxon>
        <taxon>Brachycera</taxon>
        <taxon>Muscomorpha</taxon>
        <taxon>Hippoboscoidea</taxon>
        <taxon>Glossinidae</taxon>
        <taxon>Glossina</taxon>
    </lineage>
</organism>
<dbReference type="EMBL" id="JXJN01007772">
    <property type="status" value="NOT_ANNOTATED_CDS"/>
    <property type="molecule type" value="Genomic_DNA"/>
</dbReference>
<dbReference type="AlphaFoldDB" id="A0A1B0B358"/>
<evidence type="ECO:0000313" key="1">
    <source>
        <dbReference type="EnsemblMetazoa" id="GPPI017325-PA"/>
    </source>
</evidence>
<reference evidence="1" key="2">
    <citation type="submission" date="2020-05" db="UniProtKB">
        <authorList>
            <consortium name="EnsemblMetazoa"/>
        </authorList>
    </citation>
    <scope>IDENTIFICATION</scope>
    <source>
        <strain evidence="1">IAEA</strain>
    </source>
</reference>
<proteinExistence type="predicted"/>
<name>A0A1B0B358_9MUSC</name>
<dbReference type="Proteomes" id="UP000092460">
    <property type="component" value="Unassembled WGS sequence"/>
</dbReference>
<sequence length="93" mass="10693">MELHDVFNLVLGGGEAIFKLPVLPLKAVFNLAAWATAAAAEFIKLSGKIFPFRYPWQIFYRHYTKFQIFHLQKLTCRRKTFAAVSETEVSKIT</sequence>
<accession>A0A1B0B358</accession>
<dbReference type="VEuPathDB" id="VectorBase:GPPI017325"/>
<reference evidence="2" key="1">
    <citation type="submission" date="2015-01" db="EMBL/GenBank/DDBJ databases">
        <authorList>
            <person name="Aksoy S."/>
            <person name="Warren W."/>
            <person name="Wilson R.K."/>
        </authorList>
    </citation>
    <scope>NUCLEOTIDE SEQUENCE [LARGE SCALE GENOMIC DNA]</scope>
    <source>
        <strain evidence="2">IAEA</strain>
    </source>
</reference>
<evidence type="ECO:0000313" key="2">
    <source>
        <dbReference type="Proteomes" id="UP000092460"/>
    </source>
</evidence>
<keyword evidence="2" id="KW-1185">Reference proteome</keyword>
<dbReference type="EnsemblMetazoa" id="GPPI017325-RA">
    <property type="protein sequence ID" value="GPPI017325-PA"/>
    <property type="gene ID" value="GPPI017325"/>
</dbReference>